<comment type="subunit">
    <text evidence="12">Component of the replication restart primosome.</text>
</comment>
<evidence type="ECO:0000256" key="6">
    <source>
        <dbReference type="ARBA" id="ARBA00022806"/>
    </source>
</evidence>
<accession>A0AAD0SQ39</accession>
<dbReference type="InterPro" id="IPR042115">
    <property type="entry name" value="PriA_3primeBD_sf"/>
</dbReference>
<dbReference type="PANTHER" id="PTHR30580">
    <property type="entry name" value="PRIMOSOMAL PROTEIN N"/>
    <property type="match status" value="1"/>
</dbReference>
<dbReference type="SUPFAM" id="SSF52540">
    <property type="entry name" value="P-loop containing nucleoside triphosphate hydrolases"/>
    <property type="match status" value="1"/>
</dbReference>
<dbReference type="InterPro" id="IPR041222">
    <property type="entry name" value="PriA_3primeBD"/>
</dbReference>
<evidence type="ECO:0000256" key="1">
    <source>
        <dbReference type="ARBA" id="ARBA00022515"/>
    </source>
</evidence>
<evidence type="ECO:0000256" key="9">
    <source>
        <dbReference type="ARBA" id="ARBA00023125"/>
    </source>
</evidence>
<feature type="binding site" evidence="12">
    <location>
        <position position="380"/>
    </location>
    <ligand>
        <name>Zn(2+)</name>
        <dbReference type="ChEBI" id="CHEBI:29105"/>
        <label>1</label>
    </ligand>
</feature>
<feature type="binding site" evidence="12">
    <location>
        <position position="346"/>
    </location>
    <ligand>
        <name>Zn(2+)</name>
        <dbReference type="ChEBI" id="CHEBI:29105"/>
        <label>2</label>
    </ligand>
</feature>
<reference evidence="15 16" key="1">
    <citation type="submission" date="2018-08" db="EMBL/GenBank/DDBJ databases">
        <title>Complete genome of the Arcobacter suis type strain LMG 26152.</title>
        <authorList>
            <person name="Miller W.G."/>
            <person name="Yee E."/>
            <person name="Bono J.L."/>
        </authorList>
    </citation>
    <scope>NUCLEOTIDE SEQUENCE [LARGE SCALE GENOMIC DNA]</scope>
    <source>
        <strain evidence="15 16">CECT 7833</strain>
    </source>
</reference>
<organism evidence="15 16">
    <name type="scientific">Arcobacter suis CECT 7833</name>
    <dbReference type="NCBI Taxonomy" id="663365"/>
    <lineage>
        <taxon>Bacteria</taxon>
        <taxon>Pseudomonadati</taxon>
        <taxon>Campylobacterota</taxon>
        <taxon>Epsilonproteobacteria</taxon>
        <taxon>Campylobacterales</taxon>
        <taxon>Arcobacteraceae</taxon>
        <taxon>Arcobacter</taxon>
    </lineage>
</organism>
<evidence type="ECO:0000256" key="8">
    <source>
        <dbReference type="ARBA" id="ARBA00022840"/>
    </source>
</evidence>
<feature type="domain" description="Helicase ATP-binding" evidence="13">
    <location>
        <begin position="123"/>
        <end position="289"/>
    </location>
</feature>
<comment type="cofactor">
    <cofactor evidence="12">
        <name>Zn(2+)</name>
        <dbReference type="ChEBI" id="CHEBI:29105"/>
    </cofactor>
    <text evidence="12">Binds 2 zinc ions per subunit.</text>
</comment>
<keyword evidence="9 12" id="KW-0238">DNA-binding</keyword>
<dbReference type="PROSITE" id="PS51194">
    <property type="entry name" value="HELICASE_CTER"/>
    <property type="match status" value="1"/>
</dbReference>
<evidence type="ECO:0000256" key="10">
    <source>
        <dbReference type="ARBA" id="ARBA00023235"/>
    </source>
</evidence>
<dbReference type="GO" id="GO:0003677">
    <property type="term" value="F:DNA binding"/>
    <property type="evidence" value="ECO:0007669"/>
    <property type="project" value="UniProtKB-UniRule"/>
</dbReference>
<sequence length="615" mass="70429">MFYYELALLKSPLNNLTFQSEEKIEIGFKVKVKLQQRKNLDEAVVIKEVEKPTFKCTNISEITNEYFDEKMLLVATFVSLYYVCSLGEALSVYNPFDKNITLILDEKRFDTKIALSPQQEKAKRFLDEKKQALLFANTGAGKTEVYIKIIEEQLNQNKQAILLMPEISLTPQMEKRLEKVFDKSVAIWHSKITKKKKDEILKGLQEGNIKLIAGARSALFLPYSNLGVIVVDEEHDDSYKSDSKPRLNTKDLSIYMAKKFDIQLVLGSATVSTSSFYKIPFFRLDETYHQTKKTYSFEDSDANLSIKVVDKIAKTINEGNQVIVFLPTRANFKYQICTTCGKSVECPYCSVSMSLHKNDLALKCHYCGYAQKIPETCPSCHSGIIHNLRVGTAQIEEELKALFSQKVIKRFDRDQIKTNTQLKTVLNEFNKGEIDILVGTQMLSKGHDYHNVKLAVVLGIDSVLNMNSYKSREKALSLLIQISGRSGRSGEGEVIIQTKNEEFFNHYLNESNYKEFLESELEFRKELYPPFLKMAKVTFSHTNGFKIKEEMDFYVQLLKANKDIEVVGFGQSPIFKMANKYRYEIILRSLNVKALLNALHSIQTPNASIDMDTIY</sequence>
<feature type="binding site" evidence="12">
    <location>
        <position position="349"/>
    </location>
    <ligand>
        <name>Zn(2+)</name>
        <dbReference type="ChEBI" id="CHEBI:29105"/>
        <label>2</label>
    </ligand>
</feature>
<gene>
    <name evidence="12 15" type="primary">priA</name>
    <name evidence="15" type="ORF">ASUIS_1131</name>
</gene>
<dbReference type="InterPro" id="IPR027417">
    <property type="entry name" value="P-loop_NTPase"/>
</dbReference>
<dbReference type="NCBIfam" id="NF004069">
    <property type="entry name" value="PRK05580.2-1"/>
    <property type="match status" value="1"/>
</dbReference>
<keyword evidence="2 12" id="KW-0235">DNA replication</keyword>
<dbReference type="GO" id="GO:0043138">
    <property type="term" value="F:3'-5' DNA helicase activity"/>
    <property type="evidence" value="ECO:0007669"/>
    <property type="project" value="UniProtKB-EC"/>
</dbReference>
<evidence type="ECO:0000313" key="16">
    <source>
        <dbReference type="Proteomes" id="UP000263040"/>
    </source>
</evidence>
<evidence type="ECO:0000256" key="2">
    <source>
        <dbReference type="ARBA" id="ARBA00022705"/>
    </source>
</evidence>
<dbReference type="EC" id="5.6.2.4" evidence="12"/>
<dbReference type="GO" id="GO:0016787">
    <property type="term" value="F:hydrolase activity"/>
    <property type="evidence" value="ECO:0007669"/>
    <property type="project" value="UniProtKB-KW"/>
</dbReference>
<dbReference type="Pfam" id="PF18074">
    <property type="entry name" value="PriA_C"/>
    <property type="match status" value="1"/>
</dbReference>
<dbReference type="SMART" id="SM00490">
    <property type="entry name" value="HELICc"/>
    <property type="match status" value="1"/>
</dbReference>
<dbReference type="Pfam" id="PF00271">
    <property type="entry name" value="Helicase_C"/>
    <property type="match status" value="1"/>
</dbReference>
<keyword evidence="5 12" id="KW-0378">Hydrolase</keyword>
<comment type="catalytic activity">
    <reaction evidence="11 12">
        <text>ATP + H2O = ADP + phosphate + H(+)</text>
        <dbReference type="Rhea" id="RHEA:13065"/>
        <dbReference type="ChEBI" id="CHEBI:15377"/>
        <dbReference type="ChEBI" id="CHEBI:15378"/>
        <dbReference type="ChEBI" id="CHEBI:30616"/>
        <dbReference type="ChEBI" id="CHEBI:43474"/>
        <dbReference type="ChEBI" id="CHEBI:456216"/>
        <dbReference type="EC" id="5.6.2.4"/>
    </reaction>
</comment>
<feature type="domain" description="Helicase C-terminal" evidence="14">
    <location>
        <begin position="372"/>
        <end position="535"/>
    </location>
</feature>
<dbReference type="HAMAP" id="MF_00983">
    <property type="entry name" value="PriA"/>
    <property type="match status" value="1"/>
</dbReference>
<evidence type="ECO:0000256" key="5">
    <source>
        <dbReference type="ARBA" id="ARBA00022801"/>
    </source>
</evidence>
<name>A0AAD0SQ39_9BACT</name>
<comment type="similarity">
    <text evidence="12">Belongs to the helicase family. PriA subfamily.</text>
</comment>
<evidence type="ECO:0000313" key="15">
    <source>
        <dbReference type="EMBL" id="AXX89619.1"/>
    </source>
</evidence>
<protein>
    <recommendedName>
        <fullName evidence="12">Replication restart protein PriA</fullName>
    </recommendedName>
    <alternativeName>
        <fullName evidence="12">ATP-dependent DNA helicase PriA</fullName>
        <ecNumber evidence="12">5.6.2.4</ecNumber>
    </alternativeName>
    <alternativeName>
        <fullName evidence="12">DNA 3'-5' helicase PriA</fullName>
    </alternativeName>
</protein>
<dbReference type="AlphaFoldDB" id="A0AAD0SQ39"/>
<dbReference type="Pfam" id="PF17764">
    <property type="entry name" value="PriA_3primeBD"/>
    <property type="match status" value="1"/>
</dbReference>
<dbReference type="InterPro" id="IPR001650">
    <property type="entry name" value="Helicase_C-like"/>
</dbReference>
<dbReference type="NCBIfam" id="TIGR00595">
    <property type="entry name" value="priA"/>
    <property type="match status" value="1"/>
</dbReference>
<keyword evidence="10 12" id="KW-0413">Isomerase</keyword>
<dbReference type="GO" id="GO:0006310">
    <property type="term" value="P:DNA recombination"/>
    <property type="evidence" value="ECO:0007669"/>
    <property type="project" value="InterPro"/>
</dbReference>
<dbReference type="GO" id="GO:0006302">
    <property type="term" value="P:double-strand break repair"/>
    <property type="evidence" value="ECO:0007669"/>
    <property type="project" value="InterPro"/>
</dbReference>
<keyword evidence="16" id="KW-1185">Reference proteome</keyword>
<dbReference type="Proteomes" id="UP000263040">
    <property type="component" value="Chromosome"/>
</dbReference>
<dbReference type="SMART" id="SM00487">
    <property type="entry name" value="DEXDc"/>
    <property type="match status" value="1"/>
</dbReference>
<evidence type="ECO:0000259" key="13">
    <source>
        <dbReference type="PROSITE" id="PS51192"/>
    </source>
</evidence>
<dbReference type="PANTHER" id="PTHR30580:SF0">
    <property type="entry name" value="PRIMOSOMAL PROTEIN N"/>
    <property type="match status" value="1"/>
</dbReference>
<feature type="binding site" evidence="12">
    <location>
        <position position="364"/>
    </location>
    <ligand>
        <name>Zn(2+)</name>
        <dbReference type="ChEBI" id="CHEBI:29105"/>
        <label>2</label>
    </ligand>
</feature>
<comment type="function">
    <text evidence="12">Initiates the restart of stalled replication forks, which reloads the replicative helicase on sites other than the origin of replication. Recognizes and binds to abandoned replication forks and remodels them to uncover a helicase loading site. Promotes assembly of the primosome at these replication forks.</text>
</comment>
<evidence type="ECO:0000256" key="12">
    <source>
        <dbReference type="HAMAP-Rule" id="MF_00983"/>
    </source>
</evidence>
<dbReference type="CDD" id="cd17929">
    <property type="entry name" value="DEXHc_priA"/>
    <property type="match status" value="1"/>
</dbReference>
<feature type="binding site" evidence="12">
    <location>
        <position position="340"/>
    </location>
    <ligand>
        <name>Zn(2+)</name>
        <dbReference type="ChEBI" id="CHEBI:29105"/>
        <label>1</label>
    </ligand>
</feature>
<evidence type="ECO:0000256" key="11">
    <source>
        <dbReference type="ARBA" id="ARBA00048988"/>
    </source>
</evidence>
<dbReference type="Pfam" id="PF18319">
    <property type="entry name" value="Zn_ribbon_PriA"/>
    <property type="match status" value="1"/>
</dbReference>
<dbReference type="FunFam" id="3.40.50.300:FF:000489">
    <property type="entry name" value="Primosome assembly protein PriA"/>
    <property type="match status" value="1"/>
</dbReference>
<dbReference type="InterPro" id="IPR014001">
    <property type="entry name" value="Helicase_ATP-bd"/>
</dbReference>
<dbReference type="InterPro" id="IPR041236">
    <property type="entry name" value="PriA_C"/>
</dbReference>
<dbReference type="GO" id="GO:0005524">
    <property type="term" value="F:ATP binding"/>
    <property type="evidence" value="ECO:0007669"/>
    <property type="project" value="UniProtKB-UniRule"/>
</dbReference>
<dbReference type="GO" id="GO:0008270">
    <property type="term" value="F:zinc ion binding"/>
    <property type="evidence" value="ECO:0007669"/>
    <property type="project" value="UniProtKB-UniRule"/>
</dbReference>
<feature type="binding site" evidence="12">
    <location>
        <position position="337"/>
    </location>
    <ligand>
        <name>Zn(2+)</name>
        <dbReference type="ChEBI" id="CHEBI:29105"/>
        <label>1</label>
    </ligand>
</feature>
<evidence type="ECO:0000256" key="4">
    <source>
        <dbReference type="ARBA" id="ARBA00022741"/>
    </source>
</evidence>
<dbReference type="Gene3D" id="3.40.50.300">
    <property type="entry name" value="P-loop containing nucleotide triphosphate hydrolases"/>
    <property type="match status" value="2"/>
</dbReference>
<dbReference type="RefSeq" id="WP_118886161.1">
    <property type="nucleotide sequence ID" value="NZ_CP032100.1"/>
</dbReference>
<dbReference type="PROSITE" id="PS51192">
    <property type="entry name" value="HELICASE_ATP_BIND_1"/>
    <property type="match status" value="1"/>
</dbReference>
<feature type="binding site" evidence="12">
    <location>
        <position position="377"/>
    </location>
    <ligand>
        <name>Zn(2+)</name>
        <dbReference type="ChEBI" id="CHEBI:29105"/>
        <label>1</label>
    </ligand>
</feature>
<dbReference type="GO" id="GO:0006269">
    <property type="term" value="P:DNA replication, synthesis of primer"/>
    <property type="evidence" value="ECO:0007669"/>
    <property type="project" value="UniProtKB-KW"/>
</dbReference>
<keyword evidence="1 12" id="KW-0639">Primosome</keyword>
<dbReference type="InterPro" id="IPR040498">
    <property type="entry name" value="PriA_CRR"/>
</dbReference>
<evidence type="ECO:0000259" key="14">
    <source>
        <dbReference type="PROSITE" id="PS51194"/>
    </source>
</evidence>
<dbReference type="EMBL" id="CP032100">
    <property type="protein sequence ID" value="AXX89619.1"/>
    <property type="molecule type" value="Genomic_DNA"/>
</dbReference>
<keyword evidence="3 12" id="KW-0479">Metal-binding</keyword>
<comment type="catalytic activity">
    <reaction evidence="12">
        <text>Couples ATP hydrolysis with the unwinding of duplex DNA by translocating in the 3'-5' direction.</text>
        <dbReference type="EC" id="5.6.2.4"/>
    </reaction>
</comment>
<evidence type="ECO:0000256" key="7">
    <source>
        <dbReference type="ARBA" id="ARBA00022833"/>
    </source>
</evidence>
<keyword evidence="7 12" id="KW-0862">Zinc</keyword>
<keyword evidence="8 12" id="KW-0067">ATP-binding</keyword>
<evidence type="ECO:0000256" key="3">
    <source>
        <dbReference type="ARBA" id="ARBA00022723"/>
    </source>
</evidence>
<dbReference type="GO" id="GO:1990077">
    <property type="term" value="C:primosome complex"/>
    <property type="evidence" value="ECO:0007669"/>
    <property type="project" value="UniProtKB-UniRule"/>
</dbReference>
<dbReference type="KEGG" id="asui:ASUIS_1131"/>
<dbReference type="Pfam" id="PF00270">
    <property type="entry name" value="DEAD"/>
    <property type="match status" value="1"/>
</dbReference>
<keyword evidence="4 12" id="KW-0547">Nucleotide-binding</keyword>
<dbReference type="Gene3D" id="3.40.1440.60">
    <property type="entry name" value="PriA, 3(prime) DNA-binding domain"/>
    <property type="match status" value="1"/>
</dbReference>
<feature type="binding site" evidence="12">
    <location>
        <position position="367"/>
    </location>
    <ligand>
        <name>Zn(2+)</name>
        <dbReference type="ChEBI" id="CHEBI:29105"/>
        <label>2</label>
    </ligand>
</feature>
<dbReference type="InterPro" id="IPR005259">
    <property type="entry name" value="PriA"/>
</dbReference>
<dbReference type="GO" id="GO:0006270">
    <property type="term" value="P:DNA replication initiation"/>
    <property type="evidence" value="ECO:0007669"/>
    <property type="project" value="TreeGrafter"/>
</dbReference>
<dbReference type="InterPro" id="IPR011545">
    <property type="entry name" value="DEAD/DEAH_box_helicase_dom"/>
</dbReference>
<proteinExistence type="inferred from homology"/>
<keyword evidence="6 12" id="KW-0347">Helicase</keyword>